<reference evidence="1 2" key="1">
    <citation type="submission" date="2017-07" db="EMBL/GenBank/DDBJ databases">
        <title>Elstera cyanobacteriorum sp. nov., a novel bacterium isolated from cyanobacterial aggregates in a eutrophic lake.</title>
        <authorList>
            <person name="Cai H."/>
        </authorList>
    </citation>
    <scope>NUCLEOTIDE SEQUENCE [LARGE SCALE GENOMIC DNA]</scope>
    <source>
        <strain evidence="1 2">TH019</strain>
    </source>
</reference>
<dbReference type="AlphaFoldDB" id="A0A255XR93"/>
<keyword evidence="2" id="KW-1185">Reference proteome</keyword>
<organism evidence="1 2">
    <name type="scientific">Elstera cyanobacteriorum</name>
    <dbReference type="NCBI Taxonomy" id="2022747"/>
    <lineage>
        <taxon>Bacteria</taxon>
        <taxon>Pseudomonadati</taxon>
        <taxon>Pseudomonadota</taxon>
        <taxon>Alphaproteobacteria</taxon>
        <taxon>Rhodospirillales</taxon>
        <taxon>Rhodospirillaceae</taxon>
        <taxon>Elstera</taxon>
    </lineage>
</organism>
<evidence type="ECO:0000313" key="1">
    <source>
        <dbReference type="EMBL" id="OYQ18874.1"/>
    </source>
</evidence>
<accession>A0A255XR93</accession>
<evidence type="ECO:0008006" key="3">
    <source>
        <dbReference type="Google" id="ProtNLM"/>
    </source>
</evidence>
<name>A0A255XR93_9PROT</name>
<gene>
    <name evidence="1" type="ORF">CHR90_11535</name>
</gene>
<evidence type="ECO:0000313" key="2">
    <source>
        <dbReference type="Proteomes" id="UP000216361"/>
    </source>
</evidence>
<dbReference type="Pfam" id="PF11164">
    <property type="entry name" value="DUF2948"/>
    <property type="match status" value="1"/>
</dbReference>
<comment type="caution">
    <text evidence="1">The sequence shown here is derived from an EMBL/GenBank/DDBJ whole genome shotgun (WGS) entry which is preliminary data.</text>
</comment>
<protein>
    <recommendedName>
        <fullName evidence="3">DUF2948 domain-containing protein</fullName>
    </recommendedName>
</protein>
<dbReference type="Proteomes" id="UP000216361">
    <property type="component" value="Unassembled WGS sequence"/>
</dbReference>
<dbReference type="EMBL" id="NOXS01000032">
    <property type="protein sequence ID" value="OYQ18874.1"/>
    <property type="molecule type" value="Genomic_DNA"/>
</dbReference>
<dbReference type="RefSeq" id="WP_094409138.1">
    <property type="nucleotide sequence ID" value="NZ_BMJZ01000001.1"/>
</dbReference>
<sequence>MSAPGLKLRAADAADLEILSACLQDALLPVADLHFDAGAGEFLAVANRFRWEAPDARERVHMALRIRHVTGVQRKGFDLTERGRFLSALTLTHTPGGPLVLLCAGQPEAAIRFTISSLDILAEDFGAPWPCASVPTHADSGKGAV</sequence>
<dbReference type="InterPro" id="IPR021335">
    <property type="entry name" value="DUF2948"/>
</dbReference>
<proteinExistence type="predicted"/>
<dbReference type="OrthoDB" id="7352754at2"/>